<dbReference type="SUPFAM" id="SSF47413">
    <property type="entry name" value="lambda repressor-like DNA-binding domains"/>
    <property type="match status" value="1"/>
</dbReference>
<evidence type="ECO:0000259" key="1">
    <source>
        <dbReference type="PROSITE" id="PS50943"/>
    </source>
</evidence>
<comment type="caution">
    <text evidence="2">The sequence shown here is derived from an EMBL/GenBank/DDBJ whole genome shotgun (WGS) entry which is preliminary data.</text>
</comment>
<reference evidence="2 3" key="1">
    <citation type="submission" date="2015-11" db="EMBL/GenBank/DDBJ databases">
        <title>Draft genome sequences of new species of the genus Lactobacillus isolated from orchardgrass silage.</title>
        <authorList>
            <person name="Tohno M."/>
            <person name="Tanizawa Y."/>
            <person name="Arita M."/>
        </authorList>
    </citation>
    <scope>NUCLEOTIDE SEQUENCE [LARGE SCALE GENOMIC DNA]</scope>
    <source>
        <strain evidence="2 3">IWT25</strain>
    </source>
</reference>
<gene>
    <name evidence="2" type="ORF">IWT25_02336</name>
</gene>
<dbReference type="PROSITE" id="PS50943">
    <property type="entry name" value="HTH_CROC1"/>
    <property type="match status" value="1"/>
</dbReference>
<name>A0A1Z5IZM7_9LACO</name>
<dbReference type="RefSeq" id="WP_089121893.1">
    <property type="nucleotide sequence ID" value="NZ_BCMI01000031.1"/>
</dbReference>
<dbReference type="InterPro" id="IPR010982">
    <property type="entry name" value="Lambda_DNA-bd_dom_sf"/>
</dbReference>
<feature type="domain" description="HTH cro/C1-type" evidence="1">
    <location>
        <begin position="7"/>
        <end position="59"/>
    </location>
</feature>
<dbReference type="InterPro" id="IPR001387">
    <property type="entry name" value="Cro/C1-type_HTH"/>
</dbReference>
<sequence>MNIYYRIKELADTRNVSIAEVERKLDFSNGSLYKWTKTSPSIDKVKKVADYFGVSTDYLLDRHPSKDPVSYYRINTAGLDDDDVEELKEQLDVYTDFLTQRLKKRESGE</sequence>
<dbReference type="EMBL" id="BCMI01000031">
    <property type="protein sequence ID" value="GAX06988.1"/>
    <property type="molecule type" value="Genomic_DNA"/>
</dbReference>
<accession>A0A1Z5IZM7</accession>
<dbReference type="OrthoDB" id="9805856at2"/>
<proteinExistence type="predicted"/>
<evidence type="ECO:0000313" key="2">
    <source>
        <dbReference type="EMBL" id="GAX06988.1"/>
    </source>
</evidence>
<dbReference type="Proteomes" id="UP000198414">
    <property type="component" value="Unassembled WGS sequence"/>
</dbReference>
<dbReference type="AlphaFoldDB" id="A0A1Z5IZM7"/>
<dbReference type="Pfam" id="PF01381">
    <property type="entry name" value="HTH_3"/>
    <property type="match status" value="1"/>
</dbReference>
<evidence type="ECO:0000313" key="3">
    <source>
        <dbReference type="Proteomes" id="UP000198414"/>
    </source>
</evidence>
<organism evidence="2 3">
    <name type="scientific">Secundilactobacillus pentosiphilus</name>
    <dbReference type="NCBI Taxonomy" id="1714682"/>
    <lineage>
        <taxon>Bacteria</taxon>
        <taxon>Bacillati</taxon>
        <taxon>Bacillota</taxon>
        <taxon>Bacilli</taxon>
        <taxon>Lactobacillales</taxon>
        <taxon>Lactobacillaceae</taxon>
        <taxon>Secundilactobacillus</taxon>
    </lineage>
</organism>
<dbReference type="CDD" id="cd00093">
    <property type="entry name" value="HTH_XRE"/>
    <property type="match status" value="1"/>
</dbReference>
<dbReference type="GO" id="GO:0003677">
    <property type="term" value="F:DNA binding"/>
    <property type="evidence" value="ECO:0007669"/>
    <property type="project" value="InterPro"/>
</dbReference>
<protein>
    <submittedName>
        <fullName evidence="2">Transcriptional regulator</fullName>
    </submittedName>
</protein>
<dbReference type="SMART" id="SM00530">
    <property type="entry name" value="HTH_XRE"/>
    <property type="match status" value="1"/>
</dbReference>
<dbReference type="Gene3D" id="1.10.260.40">
    <property type="entry name" value="lambda repressor-like DNA-binding domains"/>
    <property type="match status" value="1"/>
</dbReference>